<comment type="caution">
    <text evidence="1">The sequence shown here is derived from an EMBL/GenBank/DDBJ whole genome shotgun (WGS) entry which is preliminary data.</text>
</comment>
<gene>
    <name evidence="1" type="ORF">AA0113_g10885</name>
</gene>
<dbReference type="Proteomes" id="UP000293823">
    <property type="component" value="Unassembled WGS sequence"/>
</dbReference>
<protein>
    <submittedName>
        <fullName evidence="1">Uncharacterized protein</fullName>
    </submittedName>
</protein>
<evidence type="ECO:0000313" key="2">
    <source>
        <dbReference type="Proteomes" id="UP000293823"/>
    </source>
</evidence>
<organism evidence="1 2">
    <name type="scientific">Alternaria arborescens</name>
    <dbReference type="NCBI Taxonomy" id="156630"/>
    <lineage>
        <taxon>Eukaryota</taxon>
        <taxon>Fungi</taxon>
        <taxon>Dikarya</taxon>
        <taxon>Ascomycota</taxon>
        <taxon>Pezizomycotina</taxon>
        <taxon>Dothideomycetes</taxon>
        <taxon>Pleosporomycetidae</taxon>
        <taxon>Pleosporales</taxon>
        <taxon>Pleosporineae</taxon>
        <taxon>Pleosporaceae</taxon>
        <taxon>Alternaria</taxon>
        <taxon>Alternaria sect. Alternaria</taxon>
    </lineage>
</organism>
<dbReference type="AlphaFoldDB" id="A0A4V1WZX5"/>
<reference evidence="2" key="1">
    <citation type="journal article" date="2019" name="bioRxiv">
        <title>Genomics, evolutionary history and diagnostics of the Alternaria alternata species group including apple and Asian pear pathotypes.</title>
        <authorList>
            <person name="Armitage A.D."/>
            <person name="Cockerton H.M."/>
            <person name="Sreenivasaprasad S."/>
            <person name="Woodhall J.W."/>
            <person name="Lane C.R."/>
            <person name="Harrison R.J."/>
            <person name="Clarkson J.P."/>
        </authorList>
    </citation>
    <scope>NUCLEOTIDE SEQUENCE [LARGE SCALE GENOMIC DNA]</scope>
    <source>
        <strain evidence="2">RGR 97.0016</strain>
    </source>
</reference>
<sequence length="352" mass="39213">MDTQSKQVLSPPATPSTDCACSASGANVITTASGYDMVPAANAGAHSTEPDHAGSFEGLLMALNPYMDDMLCLPTFHLFMELPIELRCLVYDQYFLEEKSSIACRNWPHLQFSQEYERAIRLKRRTAPFLPSLCLVNKKLQSELLHCLLEAAHFEFYDGVVLGRILVLLADCSLRLHLTVRRATIGNVNGQRKRLLFGSENRESQTDARKLAQECNNLLCSAMPYLPELRELNLKLYAPLLFGDTLWNGFQITPIYSLAVDNYLCGFELDAILGLGRLEKLSITGISGDCNKTDQINRTGNIIIDDGKSRNLTAILDLCGQIKHGFIIQKRSVVIRAHLRYAVNKGTEETLG</sequence>
<dbReference type="EMBL" id="PEJP01000059">
    <property type="protein sequence ID" value="RYO42703.1"/>
    <property type="molecule type" value="Genomic_DNA"/>
</dbReference>
<evidence type="ECO:0000313" key="1">
    <source>
        <dbReference type="EMBL" id="RYO42703.1"/>
    </source>
</evidence>
<name>A0A4V1WZX5_9PLEO</name>
<proteinExistence type="predicted"/>
<dbReference type="OrthoDB" id="3670674at2759"/>
<accession>A0A4V1WZX5</accession>
<keyword evidence="2" id="KW-1185">Reference proteome</keyword>